<gene>
    <name evidence="1" type="ORF">ERS852557_00891</name>
</gene>
<dbReference type="GO" id="GO:0015562">
    <property type="term" value="F:efflux transmembrane transporter activity"/>
    <property type="evidence" value="ECO:0007669"/>
    <property type="project" value="InterPro"/>
</dbReference>
<dbReference type="AlphaFoldDB" id="A0A174P1L3"/>
<reference evidence="1 2" key="1">
    <citation type="submission" date="2015-09" db="EMBL/GenBank/DDBJ databases">
        <authorList>
            <consortium name="Pathogen Informatics"/>
        </authorList>
    </citation>
    <scope>NUCLEOTIDE SEQUENCE [LARGE SCALE GENOMIC DNA]</scope>
    <source>
        <strain evidence="1 2">2789STDY5834945</strain>
    </source>
</reference>
<evidence type="ECO:0000313" key="2">
    <source>
        <dbReference type="Proteomes" id="UP000095541"/>
    </source>
</evidence>
<dbReference type="SUPFAM" id="SSF56954">
    <property type="entry name" value="Outer membrane efflux proteins (OEP)"/>
    <property type="match status" value="1"/>
</dbReference>
<dbReference type="InterPro" id="IPR010131">
    <property type="entry name" value="MdtP/NodT-like"/>
</dbReference>
<dbReference type="Gene3D" id="1.20.1600.10">
    <property type="entry name" value="Outer membrane efflux proteins (OEP)"/>
    <property type="match status" value="1"/>
</dbReference>
<proteinExistence type="predicted"/>
<evidence type="ECO:0000313" key="1">
    <source>
        <dbReference type="EMBL" id="CUP52670.1"/>
    </source>
</evidence>
<accession>A0A174P1L3</accession>
<dbReference type="PANTHER" id="PTHR30203">
    <property type="entry name" value="OUTER MEMBRANE CATION EFFLUX PROTEIN"/>
    <property type="match status" value="1"/>
</dbReference>
<dbReference type="Proteomes" id="UP000095541">
    <property type="component" value="Unassembled WGS sequence"/>
</dbReference>
<dbReference type="PANTHER" id="PTHR30203:SF24">
    <property type="entry name" value="BLR4935 PROTEIN"/>
    <property type="match status" value="1"/>
</dbReference>
<protein>
    <submittedName>
        <fullName evidence="1">Outer membrane efflux protein</fullName>
    </submittedName>
</protein>
<name>A0A174P1L3_BACT4</name>
<dbReference type="EMBL" id="CZBI01000001">
    <property type="protein sequence ID" value="CUP52670.1"/>
    <property type="molecule type" value="Genomic_DNA"/>
</dbReference>
<organism evidence="1 2">
    <name type="scientific">Bacteroides thetaiotaomicron</name>
    <dbReference type="NCBI Taxonomy" id="818"/>
    <lineage>
        <taxon>Bacteria</taxon>
        <taxon>Pseudomonadati</taxon>
        <taxon>Bacteroidota</taxon>
        <taxon>Bacteroidia</taxon>
        <taxon>Bacteroidales</taxon>
        <taxon>Bacteroidaceae</taxon>
        <taxon>Bacteroides</taxon>
    </lineage>
</organism>
<sequence>MELQIQADISQAWFKYEAEKKKVAQYKTGVLGDSQKVLDGMVYKYKRGETNILDVLVAQRTYNEVRQEYLETMKGYVASLVELEKACGIWDINF</sequence>